<reference evidence="7 8" key="1">
    <citation type="submission" date="2014-04" db="EMBL/GenBank/DDBJ databases">
        <authorList>
            <consortium name="DOE Joint Genome Institute"/>
            <person name="Kuo A."/>
            <person name="Kohler A."/>
            <person name="Nagy L.G."/>
            <person name="Floudas D."/>
            <person name="Copeland A."/>
            <person name="Barry K.W."/>
            <person name="Cichocki N."/>
            <person name="Veneault-Fourrey C."/>
            <person name="LaButti K."/>
            <person name="Lindquist E.A."/>
            <person name="Lipzen A."/>
            <person name="Lundell T."/>
            <person name="Morin E."/>
            <person name="Murat C."/>
            <person name="Sun H."/>
            <person name="Tunlid A."/>
            <person name="Henrissat B."/>
            <person name="Grigoriev I.V."/>
            <person name="Hibbett D.S."/>
            <person name="Martin F."/>
            <person name="Nordberg H.P."/>
            <person name="Cantor M.N."/>
            <person name="Hua S.X."/>
        </authorList>
    </citation>
    <scope>NUCLEOTIDE SEQUENCE [LARGE SCALE GENOMIC DNA]</scope>
    <source>
        <strain evidence="7 8">Foug A</strain>
    </source>
</reference>
<dbReference type="EMBL" id="KN822012">
    <property type="protein sequence ID" value="KIM67544.1"/>
    <property type="molecule type" value="Genomic_DNA"/>
</dbReference>
<dbReference type="GO" id="GO:0008033">
    <property type="term" value="P:tRNA processing"/>
    <property type="evidence" value="ECO:0007669"/>
    <property type="project" value="UniProtKB-KW"/>
</dbReference>
<reference evidence="8" key="2">
    <citation type="submission" date="2015-01" db="EMBL/GenBank/DDBJ databases">
        <title>Evolutionary Origins and Diversification of the Mycorrhizal Mutualists.</title>
        <authorList>
            <consortium name="DOE Joint Genome Institute"/>
            <consortium name="Mycorrhizal Genomics Consortium"/>
            <person name="Kohler A."/>
            <person name="Kuo A."/>
            <person name="Nagy L.G."/>
            <person name="Floudas D."/>
            <person name="Copeland A."/>
            <person name="Barry K.W."/>
            <person name="Cichocki N."/>
            <person name="Veneault-Fourrey C."/>
            <person name="LaButti K."/>
            <person name="Lindquist E.A."/>
            <person name="Lipzen A."/>
            <person name="Lundell T."/>
            <person name="Morin E."/>
            <person name="Murat C."/>
            <person name="Riley R."/>
            <person name="Ohm R."/>
            <person name="Sun H."/>
            <person name="Tunlid A."/>
            <person name="Henrissat B."/>
            <person name="Grigoriev I.V."/>
            <person name="Hibbett D.S."/>
            <person name="Martin F."/>
        </authorList>
    </citation>
    <scope>NUCLEOTIDE SEQUENCE [LARGE SCALE GENOMIC DNA]</scope>
    <source>
        <strain evidence="8">Foug A</strain>
    </source>
</reference>
<evidence type="ECO:0000256" key="3">
    <source>
        <dbReference type="ARBA" id="ARBA00007073"/>
    </source>
</evidence>
<evidence type="ECO:0000313" key="8">
    <source>
        <dbReference type="Proteomes" id="UP000053989"/>
    </source>
</evidence>
<dbReference type="InParanoid" id="A0A0C3EGX2"/>
<evidence type="ECO:0000256" key="1">
    <source>
        <dbReference type="ARBA" id="ARBA00004123"/>
    </source>
</evidence>
<keyword evidence="6" id="KW-0539">Nucleus</keyword>
<dbReference type="FunCoup" id="A0A0C3EGX2">
    <property type="interactions" value="6"/>
</dbReference>
<dbReference type="Proteomes" id="UP000053989">
    <property type="component" value="Unassembled WGS sequence"/>
</dbReference>
<comment type="subcellular location">
    <subcellularLocation>
        <location evidence="2">Cytoplasm</location>
    </subcellularLocation>
    <subcellularLocation>
        <location evidence="1">Nucleus</location>
    </subcellularLocation>
</comment>
<evidence type="ECO:0000256" key="6">
    <source>
        <dbReference type="ARBA" id="ARBA00023242"/>
    </source>
</evidence>
<dbReference type="InterPro" id="IPR015419">
    <property type="entry name" value="CTAG/Pcc1"/>
</dbReference>
<name>A0A0C3EGX2_9AGAM</name>
<evidence type="ECO:0000256" key="4">
    <source>
        <dbReference type="ARBA" id="ARBA00022490"/>
    </source>
</evidence>
<dbReference type="Pfam" id="PF09341">
    <property type="entry name" value="Pcc1"/>
    <property type="match status" value="1"/>
</dbReference>
<dbReference type="GO" id="GO:0000408">
    <property type="term" value="C:EKC/KEOPS complex"/>
    <property type="evidence" value="ECO:0007669"/>
    <property type="project" value="TreeGrafter"/>
</dbReference>
<keyword evidence="8" id="KW-1185">Reference proteome</keyword>
<evidence type="ECO:0000256" key="5">
    <source>
        <dbReference type="ARBA" id="ARBA00022694"/>
    </source>
</evidence>
<protein>
    <recommendedName>
        <fullName evidence="9">Transcription factor Pcc1</fullName>
    </recommendedName>
</protein>
<comment type="similarity">
    <text evidence="3">Belongs to the CTAG/PCC1 family.</text>
</comment>
<dbReference type="GO" id="GO:0070525">
    <property type="term" value="P:tRNA threonylcarbamoyladenosine metabolic process"/>
    <property type="evidence" value="ECO:0007669"/>
    <property type="project" value="TreeGrafter"/>
</dbReference>
<dbReference type="OrthoDB" id="10025739at2759"/>
<evidence type="ECO:0000256" key="2">
    <source>
        <dbReference type="ARBA" id="ARBA00004496"/>
    </source>
</evidence>
<dbReference type="FunFam" id="3.30.310.50:FF:000005">
    <property type="entry name" value="L antigen family member 3"/>
    <property type="match status" value="1"/>
</dbReference>
<keyword evidence="5" id="KW-0819">tRNA processing</keyword>
<dbReference type="GO" id="GO:0005634">
    <property type="term" value="C:nucleus"/>
    <property type="evidence" value="ECO:0007669"/>
    <property type="project" value="UniProtKB-SubCell"/>
</dbReference>
<dbReference type="Gene3D" id="3.30.310.50">
    <property type="entry name" value="Alpha-D-phosphohexomutase, C-terminal domain"/>
    <property type="match status" value="1"/>
</dbReference>
<dbReference type="HOGENOM" id="CLU_113770_4_1_1"/>
<evidence type="ECO:0000313" key="7">
    <source>
        <dbReference type="EMBL" id="KIM67544.1"/>
    </source>
</evidence>
<proteinExistence type="inferred from homology"/>
<organism evidence="7 8">
    <name type="scientific">Scleroderma citrinum Foug A</name>
    <dbReference type="NCBI Taxonomy" id="1036808"/>
    <lineage>
        <taxon>Eukaryota</taxon>
        <taxon>Fungi</taxon>
        <taxon>Dikarya</taxon>
        <taxon>Basidiomycota</taxon>
        <taxon>Agaricomycotina</taxon>
        <taxon>Agaricomycetes</taxon>
        <taxon>Agaricomycetidae</taxon>
        <taxon>Boletales</taxon>
        <taxon>Sclerodermatineae</taxon>
        <taxon>Sclerodermataceae</taxon>
        <taxon>Scleroderma</taxon>
    </lineage>
</organism>
<accession>A0A0C3EGX2</accession>
<gene>
    <name evidence="7" type="ORF">SCLCIDRAFT_1210197</name>
</gene>
<sequence length="96" mass="10603">MSADTPWHNVTVRIPFANGEHATIAKQVIEVDAELQENAVKRTLTVEDNQLVAKFDTLTVRLARLTVNGFLENVDLIARTIGEFAEEAANKPLQSS</sequence>
<dbReference type="AlphaFoldDB" id="A0A0C3EGX2"/>
<dbReference type="GO" id="GO:0005737">
    <property type="term" value="C:cytoplasm"/>
    <property type="evidence" value="ECO:0007669"/>
    <property type="project" value="UniProtKB-SubCell"/>
</dbReference>
<dbReference type="PANTHER" id="PTHR31283:SF5">
    <property type="entry name" value="EKC_KEOPS COMPLEX SUBUNIT LAGE3"/>
    <property type="match status" value="1"/>
</dbReference>
<keyword evidence="4" id="KW-0963">Cytoplasm</keyword>
<evidence type="ECO:0008006" key="9">
    <source>
        <dbReference type="Google" id="ProtNLM"/>
    </source>
</evidence>
<dbReference type="PANTHER" id="PTHR31283">
    <property type="entry name" value="EKC/KEOPS COMPLEX SUBUNIT PCC1 FAMILY MEMBER"/>
    <property type="match status" value="1"/>
</dbReference>